<comment type="caution">
    <text evidence="4">The sequence shown here is derived from an EMBL/GenBank/DDBJ whole genome shotgun (WGS) entry which is preliminary data.</text>
</comment>
<dbReference type="PROSITE" id="PS00903">
    <property type="entry name" value="CYT_DCMP_DEAMINASES_1"/>
    <property type="match status" value="1"/>
</dbReference>
<dbReference type="Pfam" id="PF00383">
    <property type="entry name" value="dCMP_cyt_deam_1"/>
    <property type="match status" value="1"/>
</dbReference>
<dbReference type="InterPro" id="IPR002125">
    <property type="entry name" value="CMP_dCMP_dom"/>
</dbReference>
<dbReference type="Proteomes" id="UP000615593">
    <property type="component" value="Unassembled WGS sequence"/>
</dbReference>
<dbReference type="PROSITE" id="PS51747">
    <property type="entry name" value="CYT_DCMP_DEAMINASES_2"/>
    <property type="match status" value="1"/>
</dbReference>
<dbReference type="PANTHER" id="PTHR11079">
    <property type="entry name" value="CYTOSINE DEAMINASE FAMILY MEMBER"/>
    <property type="match status" value="1"/>
</dbReference>
<evidence type="ECO:0000256" key="2">
    <source>
        <dbReference type="ARBA" id="ARBA00022833"/>
    </source>
</evidence>
<protein>
    <submittedName>
        <fullName evidence="4">Guanine deaminase</fullName>
    </submittedName>
</protein>
<dbReference type="InterPro" id="IPR016192">
    <property type="entry name" value="APOBEC/CMP_deaminase_Zn-bd"/>
</dbReference>
<evidence type="ECO:0000256" key="1">
    <source>
        <dbReference type="ARBA" id="ARBA00022723"/>
    </source>
</evidence>
<feature type="domain" description="CMP/dCMP-type deaminase" evidence="3">
    <location>
        <begin position="13"/>
        <end position="144"/>
    </location>
</feature>
<evidence type="ECO:0000259" key="3">
    <source>
        <dbReference type="PROSITE" id="PS51747"/>
    </source>
</evidence>
<dbReference type="PANTHER" id="PTHR11079:SF161">
    <property type="entry name" value="CMP_DCMP-TYPE DEAMINASE DOMAIN-CONTAINING PROTEIN"/>
    <property type="match status" value="1"/>
</dbReference>
<keyword evidence="5" id="KW-1185">Reference proteome</keyword>
<gene>
    <name evidence="4" type="primary">guaD</name>
    <name evidence="4" type="ORF">GCM10008088_23850</name>
</gene>
<dbReference type="EMBL" id="BMWY01000007">
    <property type="protein sequence ID" value="GGZ61592.1"/>
    <property type="molecule type" value="Genomic_DNA"/>
</dbReference>
<proteinExistence type="predicted"/>
<dbReference type="InterPro" id="IPR016193">
    <property type="entry name" value="Cytidine_deaminase-like"/>
</dbReference>
<name>A0ABQ3C4A1_9FLAO</name>
<accession>A0ABQ3C4A1</accession>
<evidence type="ECO:0000313" key="5">
    <source>
        <dbReference type="Proteomes" id="UP000615593"/>
    </source>
</evidence>
<sequence>MFLEYISTKKMNNKDQEYIRRAIQLAKEGMDNNAGGPFGAVIVRNGEIVAEGYNKVTSTNDPTAHAEVTAIRNACKELKTFQLDDCILYTSCEPCPMCLGAIYWARFKKVFYALEQTDAATIGFDDQFIYDEIDKDKDARKIPFKQIGREEALPVFQEWDQKENRTDY</sequence>
<keyword evidence="1" id="KW-0479">Metal-binding</keyword>
<organism evidence="4 5">
    <name type="scientific">Mesonia mobilis</name>
    <dbReference type="NCBI Taxonomy" id="369791"/>
    <lineage>
        <taxon>Bacteria</taxon>
        <taxon>Pseudomonadati</taxon>
        <taxon>Bacteroidota</taxon>
        <taxon>Flavobacteriia</taxon>
        <taxon>Flavobacteriales</taxon>
        <taxon>Flavobacteriaceae</taxon>
        <taxon>Mesonia</taxon>
    </lineage>
</organism>
<dbReference type="CDD" id="cd01285">
    <property type="entry name" value="nucleoside_deaminase"/>
    <property type="match status" value="1"/>
</dbReference>
<keyword evidence="2" id="KW-0862">Zinc</keyword>
<reference evidence="5" key="1">
    <citation type="journal article" date="2019" name="Int. J. Syst. Evol. Microbiol.">
        <title>The Global Catalogue of Microorganisms (GCM) 10K type strain sequencing project: providing services to taxonomists for standard genome sequencing and annotation.</title>
        <authorList>
            <consortium name="The Broad Institute Genomics Platform"/>
            <consortium name="The Broad Institute Genome Sequencing Center for Infectious Disease"/>
            <person name="Wu L."/>
            <person name="Ma J."/>
        </authorList>
    </citation>
    <scope>NUCLEOTIDE SEQUENCE [LARGE SCALE GENOMIC DNA]</scope>
    <source>
        <strain evidence="5">KCTC 12708</strain>
    </source>
</reference>
<dbReference type="SUPFAM" id="SSF53927">
    <property type="entry name" value="Cytidine deaminase-like"/>
    <property type="match status" value="1"/>
</dbReference>
<dbReference type="Gene3D" id="3.40.140.10">
    <property type="entry name" value="Cytidine Deaminase, domain 2"/>
    <property type="match status" value="1"/>
</dbReference>
<evidence type="ECO:0000313" key="4">
    <source>
        <dbReference type="EMBL" id="GGZ61592.1"/>
    </source>
</evidence>